<dbReference type="Proteomes" id="UP000325255">
    <property type="component" value="Unassembled WGS sequence"/>
</dbReference>
<evidence type="ECO:0000313" key="1">
    <source>
        <dbReference type="EMBL" id="KAA5611207.1"/>
    </source>
</evidence>
<evidence type="ECO:0000313" key="2">
    <source>
        <dbReference type="Proteomes" id="UP000325255"/>
    </source>
</evidence>
<sequence>MTSRDTLRLHRRDCLILLGGTSLLSACSGGGMPPEAYEGMMPDGEIHMREFQAAYIGSGTAGKGTLLYRGQSYPFDVGGLGVGGVGLSEVEAEGWVYRLNNILHFPGAYGQLRYGFAAGQKSGGDLLLENESGVIMRVRAKREGLMLSLGADVMRIRMT</sequence>
<keyword evidence="2" id="KW-1185">Reference proteome</keyword>
<dbReference type="AlphaFoldDB" id="A0A5M6ITP4"/>
<evidence type="ECO:0008006" key="3">
    <source>
        <dbReference type="Google" id="ProtNLM"/>
    </source>
</evidence>
<dbReference type="RefSeq" id="WP_150041770.1">
    <property type="nucleotide sequence ID" value="NZ_OW485601.1"/>
</dbReference>
<reference evidence="1 2" key="1">
    <citation type="submission" date="2019-09" db="EMBL/GenBank/DDBJ databases">
        <title>Genome sequence of Rhodovastum atsumiense, a diverse member of the Acetobacteraceae family of non-sulfur purple photosynthetic bacteria.</title>
        <authorList>
            <person name="Meyer T."/>
            <person name="Kyndt J."/>
        </authorList>
    </citation>
    <scope>NUCLEOTIDE SEQUENCE [LARGE SCALE GENOMIC DNA]</scope>
    <source>
        <strain evidence="1 2">DSM 21279</strain>
    </source>
</reference>
<protein>
    <recommendedName>
        <fullName evidence="3">DUF1134 domain-containing protein</fullName>
    </recommendedName>
</protein>
<proteinExistence type="predicted"/>
<organism evidence="1 2">
    <name type="scientific">Rhodovastum atsumiense</name>
    <dbReference type="NCBI Taxonomy" id="504468"/>
    <lineage>
        <taxon>Bacteria</taxon>
        <taxon>Pseudomonadati</taxon>
        <taxon>Pseudomonadota</taxon>
        <taxon>Alphaproteobacteria</taxon>
        <taxon>Acetobacterales</taxon>
        <taxon>Acetobacteraceae</taxon>
        <taxon>Rhodovastum</taxon>
    </lineage>
</organism>
<accession>A0A5M6ITP4</accession>
<dbReference type="PROSITE" id="PS51257">
    <property type="entry name" value="PROKAR_LIPOPROTEIN"/>
    <property type="match status" value="1"/>
</dbReference>
<dbReference type="EMBL" id="VWPK01000023">
    <property type="protein sequence ID" value="KAA5611207.1"/>
    <property type="molecule type" value="Genomic_DNA"/>
</dbReference>
<dbReference type="OrthoDB" id="7068882at2"/>
<comment type="caution">
    <text evidence="1">The sequence shown here is derived from an EMBL/GenBank/DDBJ whole genome shotgun (WGS) entry which is preliminary data.</text>
</comment>
<gene>
    <name evidence="1" type="ORF">F1189_15680</name>
</gene>
<name>A0A5M6ITP4_9PROT</name>